<keyword evidence="3" id="KW-0963">Cytoplasm</keyword>
<evidence type="ECO:0000256" key="3">
    <source>
        <dbReference type="ARBA" id="ARBA00022490"/>
    </source>
</evidence>
<dbReference type="GO" id="GO:0005737">
    <property type="term" value="C:cytoplasm"/>
    <property type="evidence" value="ECO:0007669"/>
    <property type="project" value="UniProtKB-SubCell"/>
</dbReference>
<evidence type="ECO:0000313" key="7">
    <source>
        <dbReference type="EMBL" id="OGG04190.1"/>
    </source>
</evidence>
<dbReference type="InterPro" id="IPR038390">
    <property type="entry name" value="Metal_Tscrpt_repr_sf"/>
</dbReference>
<dbReference type="GO" id="GO:0046872">
    <property type="term" value="F:metal ion binding"/>
    <property type="evidence" value="ECO:0007669"/>
    <property type="project" value="UniProtKB-KW"/>
</dbReference>
<name>A0A1F5YVF4_9BACT</name>
<dbReference type="PANTHER" id="PTHR33677">
    <property type="entry name" value="TRANSCRIPTIONAL REPRESSOR FRMR-RELATED"/>
    <property type="match status" value="1"/>
</dbReference>
<dbReference type="GO" id="GO:0045892">
    <property type="term" value="P:negative regulation of DNA-templated transcription"/>
    <property type="evidence" value="ECO:0007669"/>
    <property type="project" value="UniProtKB-ARBA"/>
</dbReference>
<gene>
    <name evidence="7" type="ORF">A2Z33_03480</name>
</gene>
<dbReference type="Proteomes" id="UP000178448">
    <property type="component" value="Unassembled WGS sequence"/>
</dbReference>
<dbReference type="STRING" id="1798374.A2Z33_03480"/>
<evidence type="ECO:0000313" key="8">
    <source>
        <dbReference type="Proteomes" id="UP000178448"/>
    </source>
</evidence>
<keyword evidence="4" id="KW-0479">Metal-binding</keyword>
<dbReference type="EMBL" id="MFJD01000004">
    <property type="protein sequence ID" value="OGG04190.1"/>
    <property type="molecule type" value="Genomic_DNA"/>
</dbReference>
<evidence type="ECO:0000256" key="6">
    <source>
        <dbReference type="ARBA" id="ARBA00041544"/>
    </source>
</evidence>
<dbReference type="InterPro" id="IPR003735">
    <property type="entry name" value="Metal_Tscrpt_repr"/>
</dbReference>
<comment type="subcellular location">
    <subcellularLocation>
        <location evidence="1">Cytoplasm</location>
    </subcellularLocation>
</comment>
<protein>
    <recommendedName>
        <fullName evidence="5">Copper-sensing transcriptional repressor CsoR</fullName>
    </recommendedName>
    <alternativeName>
        <fullName evidence="6">Copper-sensitive operon repressor</fullName>
    </alternativeName>
</protein>
<dbReference type="Pfam" id="PF02583">
    <property type="entry name" value="Trns_repr_metal"/>
    <property type="match status" value="1"/>
</dbReference>
<comment type="subunit">
    <text evidence="2">Homodimer.</text>
</comment>
<accession>A0A1F5YVF4</accession>
<organism evidence="7 8">
    <name type="scientific">Candidatus Gottesmanbacteria bacterium RBG_16_52_11</name>
    <dbReference type="NCBI Taxonomy" id="1798374"/>
    <lineage>
        <taxon>Bacteria</taxon>
        <taxon>Candidatus Gottesmaniibacteriota</taxon>
    </lineage>
</organism>
<evidence type="ECO:0000256" key="1">
    <source>
        <dbReference type="ARBA" id="ARBA00004496"/>
    </source>
</evidence>
<dbReference type="PANTHER" id="PTHR33677:SF4">
    <property type="entry name" value="COPPER-SENSING TRANSCRIPTIONAL REPRESSOR CSOR"/>
    <property type="match status" value="1"/>
</dbReference>
<evidence type="ECO:0000256" key="2">
    <source>
        <dbReference type="ARBA" id="ARBA00011738"/>
    </source>
</evidence>
<dbReference type="AlphaFoldDB" id="A0A1F5YVF4"/>
<comment type="caution">
    <text evidence="7">The sequence shown here is derived from an EMBL/GenBank/DDBJ whole genome shotgun (WGS) entry which is preliminary data.</text>
</comment>
<dbReference type="GO" id="GO:0003677">
    <property type="term" value="F:DNA binding"/>
    <property type="evidence" value="ECO:0007669"/>
    <property type="project" value="InterPro"/>
</dbReference>
<sequence>MLHRLKITRGHLDRVIAMVESGQYCIDVIHQSAAIQSALKQIDHVVLKNHMETCVANAISRGRKDEVISEIMKVMEKK</sequence>
<dbReference type="Gene3D" id="1.20.58.1000">
    <property type="entry name" value="Metal-sensitive repressor, helix protomer"/>
    <property type="match status" value="1"/>
</dbReference>
<reference evidence="7 8" key="1">
    <citation type="journal article" date="2016" name="Nat. Commun.">
        <title>Thousands of microbial genomes shed light on interconnected biogeochemical processes in an aquifer system.</title>
        <authorList>
            <person name="Anantharaman K."/>
            <person name="Brown C.T."/>
            <person name="Hug L.A."/>
            <person name="Sharon I."/>
            <person name="Castelle C.J."/>
            <person name="Probst A.J."/>
            <person name="Thomas B.C."/>
            <person name="Singh A."/>
            <person name="Wilkins M.J."/>
            <person name="Karaoz U."/>
            <person name="Brodie E.L."/>
            <person name="Williams K.H."/>
            <person name="Hubbard S.S."/>
            <person name="Banfield J.F."/>
        </authorList>
    </citation>
    <scope>NUCLEOTIDE SEQUENCE [LARGE SCALE GENOMIC DNA]</scope>
</reference>
<evidence type="ECO:0000256" key="5">
    <source>
        <dbReference type="ARBA" id="ARBA00039938"/>
    </source>
</evidence>
<proteinExistence type="predicted"/>
<evidence type="ECO:0000256" key="4">
    <source>
        <dbReference type="ARBA" id="ARBA00022723"/>
    </source>
</evidence>